<evidence type="ECO:0000256" key="1">
    <source>
        <dbReference type="ARBA" id="ARBA00004604"/>
    </source>
</evidence>
<dbReference type="Proteomes" id="UP000242877">
    <property type="component" value="Unassembled WGS sequence"/>
</dbReference>
<dbReference type="OrthoDB" id="428577at2759"/>
<evidence type="ECO:0000256" key="6">
    <source>
        <dbReference type="ARBA" id="ARBA00023015"/>
    </source>
</evidence>
<evidence type="ECO:0000256" key="8">
    <source>
        <dbReference type="ARBA" id="ARBA00023163"/>
    </source>
</evidence>
<organism evidence="12 13">
    <name type="scientific">Ascosphaera apis ARSEF 7405</name>
    <dbReference type="NCBI Taxonomy" id="392613"/>
    <lineage>
        <taxon>Eukaryota</taxon>
        <taxon>Fungi</taxon>
        <taxon>Dikarya</taxon>
        <taxon>Ascomycota</taxon>
        <taxon>Pezizomycotina</taxon>
        <taxon>Eurotiomycetes</taxon>
        <taxon>Eurotiomycetidae</taxon>
        <taxon>Onygenales</taxon>
        <taxon>Ascosphaeraceae</taxon>
        <taxon>Ascosphaera</taxon>
    </lineage>
</organism>
<evidence type="ECO:0000256" key="3">
    <source>
        <dbReference type="ARBA" id="ARBA00022723"/>
    </source>
</evidence>
<evidence type="ECO:0000256" key="9">
    <source>
        <dbReference type="ARBA" id="ARBA00023242"/>
    </source>
</evidence>
<dbReference type="InterPro" id="IPR033599">
    <property type="entry name" value="TAF1B/Rrn7"/>
</dbReference>
<keyword evidence="6" id="KW-0805">Transcription regulation</keyword>
<gene>
    <name evidence="12" type="ORF">AAP_01663</name>
</gene>
<dbReference type="GO" id="GO:0008270">
    <property type="term" value="F:zinc ion binding"/>
    <property type="evidence" value="ECO:0007669"/>
    <property type="project" value="UniProtKB-KW"/>
</dbReference>
<dbReference type="EMBL" id="AZGZ01000005">
    <property type="protein sequence ID" value="KZZ95175.1"/>
    <property type="molecule type" value="Genomic_DNA"/>
</dbReference>
<proteinExistence type="inferred from homology"/>
<keyword evidence="3" id="KW-0479">Metal-binding</keyword>
<dbReference type="AlphaFoldDB" id="A0A168BDU3"/>
<dbReference type="PANTHER" id="PTHR31576">
    <property type="entry name" value="TATA BOX-BINDING PROTEIN-ASSOCIATED FACTOR RNA POLYMERASE I SUBUNIT B"/>
    <property type="match status" value="1"/>
</dbReference>
<name>A0A168BDU3_9EURO</name>
<dbReference type="GO" id="GO:0001164">
    <property type="term" value="F:RNA polymerase I core promoter sequence-specific DNA binding"/>
    <property type="evidence" value="ECO:0007669"/>
    <property type="project" value="InterPro"/>
</dbReference>
<accession>A0A168BDU3</accession>
<evidence type="ECO:0000256" key="5">
    <source>
        <dbReference type="ARBA" id="ARBA00022833"/>
    </source>
</evidence>
<dbReference type="InterPro" id="IPR048538">
    <property type="entry name" value="Rrn7_cyclin_C"/>
</dbReference>
<feature type="domain" description="Rrn7/TAF1B C-terminal cyclin" evidence="11">
    <location>
        <begin position="38"/>
        <end position="217"/>
    </location>
</feature>
<evidence type="ECO:0000259" key="11">
    <source>
        <dbReference type="Pfam" id="PF20645"/>
    </source>
</evidence>
<dbReference type="GO" id="GO:0042790">
    <property type="term" value="P:nucleolar large rRNA transcription by RNA polymerase I"/>
    <property type="evidence" value="ECO:0007669"/>
    <property type="project" value="TreeGrafter"/>
</dbReference>
<feature type="compositionally biased region" description="Low complexity" evidence="10">
    <location>
        <begin position="243"/>
        <end position="252"/>
    </location>
</feature>
<dbReference type="GO" id="GO:0070860">
    <property type="term" value="C:RNA polymerase I core factor complex"/>
    <property type="evidence" value="ECO:0007669"/>
    <property type="project" value="InterPro"/>
</dbReference>
<comment type="caution">
    <text evidence="12">The sequence shown here is derived from an EMBL/GenBank/DDBJ whole genome shotgun (WGS) entry which is preliminary data.</text>
</comment>
<evidence type="ECO:0000256" key="7">
    <source>
        <dbReference type="ARBA" id="ARBA00023125"/>
    </source>
</evidence>
<evidence type="ECO:0000256" key="2">
    <source>
        <dbReference type="ARBA" id="ARBA00006899"/>
    </source>
</evidence>
<dbReference type="Pfam" id="PF20645">
    <property type="entry name" value="Rrn7_cyclin_C"/>
    <property type="match status" value="1"/>
</dbReference>
<keyword evidence="5" id="KW-0862">Zinc</keyword>
<keyword evidence="13" id="KW-1185">Reference proteome</keyword>
<feature type="region of interest" description="Disordered" evidence="10">
    <location>
        <begin position="232"/>
        <end position="255"/>
    </location>
</feature>
<evidence type="ECO:0000256" key="4">
    <source>
        <dbReference type="ARBA" id="ARBA00022771"/>
    </source>
</evidence>
<keyword evidence="4" id="KW-0863">Zinc-finger</keyword>
<evidence type="ECO:0000313" key="13">
    <source>
        <dbReference type="Proteomes" id="UP000242877"/>
    </source>
</evidence>
<comment type="similarity">
    <text evidence="2">Belongs to the RRN7/TAF1B family.</text>
</comment>
<keyword evidence="9" id="KW-0539">Nucleus</keyword>
<sequence length="355" mass="40860">MKWMIMDEVPLIRAVRLVPQAMKDRLPAAYLGALELRKVPSGDTLHRAISNLALLYSHEFNIKFPKLNTPPLQLSYIRSLYLPLEIYPAITSLQKLAQFKFAYLDQQDSKHGNSTRRFHRIQLPELQLMSLLIVALKLFYPLQGQDEELRVRSHDEPASLVFPWDKWLEVHKRDEEEREKDTTKLEYDQALKTRESDVFGLSEEQMDDYMDWYERMFVLNNNTSTTNPLAEMFPTSRPPTTPKPTSSTILSTNPDEETASRIREVMSHLTPRPLTTINSSASASASAVKPGTHYRRYRHETDLTDEITRYFHAKAADVIGVSTQTLLMGVYSTETRLLDQLAESRRASTRQESAA</sequence>
<dbReference type="PANTHER" id="PTHR31576:SF2">
    <property type="entry name" value="TATA BOX-BINDING PROTEIN-ASSOCIATED FACTOR RNA POLYMERASE I SUBUNIT B"/>
    <property type="match status" value="1"/>
</dbReference>
<keyword evidence="8" id="KW-0804">Transcription</keyword>
<reference evidence="12 13" key="1">
    <citation type="journal article" date="2016" name="Genome Biol. Evol.">
        <title>Divergent and convergent evolution of fungal pathogenicity.</title>
        <authorList>
            <person name="Shang Y."/>
            <person name="Xiao G."/>
            <person name="Zheng P."/>
            <person name="Cen K."/>
            <person name="Zhan S."/>
            <person name="Wang C."/>
        </authorList>
    </citation>
    <scope>NUCLEOTIDE SEQUENCE [LARGE SCALE GENOMIC DNA]</scope>
    <source>
        <strain evidence="12 13">ARSEF 7405</strain>
    </source>
</reference>
<dbReference type="VEuPathDB" id="FungiDB:AAP_01663"/>
<comment type="subcellular location">
    <subcellularLocation>
        <location evidence="1">Nucleus</location>
        <location evidence="1">Nucleolus</location>
    </subcellularLocation>
</comment>
<evidence type="ECO:0000313" key="12">
    <source>
        <dbReference type="EMBL" id="KZZ95175.1"/>
    </source>
</evidence>
<evidence type="ECO:0000256" key="10">
    <source>
        <dbReference type="SAM" id="MobiDB-lite"/>
    </source>
</evidence>
<keyword evidence="7" id="KW-0238">DNA-binding</keyword>
<protein>
    <recommendedName>
        <fullName evidence="11">Rrn7/TAF1B C-terminal cyclin domain-containing protein</fullName>
    </recommendedName>
</protein>